<dbReference type="GO" id="GO:0051604">
    <property type="term" value="P:protein maturation"/>
    <property type="evidence" value="ECO:0007669"/>
    <property type="project" value="TreeGrafter"/>
</dbReference>
<evidence type="ECO:0000313" key="3">
    <source>
        <dbReference type="Proteomes" id="UP000094609"/>
    </source>
</evidence>
<dbReference type="GO" id="GO:1902670">
    <property type="term" value="F:carbon dioxide binding"/>
    <property type="evidence" value="ECO:0007669"/>
    <property type="project" value="TreeGrafter"/>
</dbReference>
<evidence type="ECO:0000313" key="2">
    <source>
        <dbReference type="EMBL" id="AOO65187.1"/>
    </source>
</evidence>
<dbReference type="NCBIfam" id="TIGR00074">
    <property type="entry name" value="hypC_hupF"/>
    <property type="match status" value="1"/>
</dbReference>
<dbReference type="Gene3D" id="2.30.30.140">
    <property type="match status" value="1"/>
</dbReference>
<dbReference type="SUPFAM" id="SSF159127">
    <property type="entry name" value="HupF/HypC-like"/>
    <property type="match status" value="1"/>
</dbReference>
<sequence>MCLSIPSKVIEIDENNYATVDTMGVKRKVTLDLIAEEVNIGDYVLIHVGFAMNKISKEHAEDSIAAYNEIAEAMKNGEISEDEGNNNYV</sequence>
<reference evidence="3" key="1">
    <citation type="submission" date="2016-08" db="EMBL/GenBank/DDBJ databases">
        <title>Complete genome sequence of the organohalide-respiring Epsilonproteobacterium Sulfurospirillum halorespirans.</title>
        <authorList>
            <person name="Goris T."/>
            <person name="Zimmermann J."/>
            <person name="Schenz B."/>
            <person name="Lemos M."/>
            <person name="Hackermueller J."/>
            <person name="Diekert G."/>
        </authorList>
    </citation>
    <scope>NUCLEOTIDE SEQUENCE [LARGE SCALE GENOMIC DNA]</scope>
    <source>
        <strain>DSM 13726</strain>
        <strain evidence="3">PCE-M2</strain>
    </source>
</reference>
<dbReference type="PANTHER" id="PTHR35177">
    <property type="entry name" value="HYDROGENASE MATURATION FACTOR HYBG"/>
    <property type="match status" value="1"/>
</dbReference>
<dbReference type="RefSeq" id="WP_069477979.1">
    <property type="nucleotide sequence ID" value="NZ_CP017111.1"/>
</dbReference>
<accession>A0A1D7TJL9</accession>
<protein>
    <submittedName>
        <fullName evidence="2">NiFe hydrogenase metallocenter assembly protein HypC</fullName>
    </submittedName>
</protein>
<dbReference type="GO" id="GO:0005506">
    <property type="term" value="F:iron ion binding"/>
    <property type="evidence" value="ECO:0007669"/>
    <property type="project" value="TreeGrafter"/>
</dbReference>
<dbReference type="PATRIC" id="fig|1193502.14.peg.1431"/>
<dbReference type="Pfam" id="PF01455">
    <property type="entry name" value="HupF_HypC"/>
    <property type="match status" value="1"/>
</dbReference>
<dbReference type="Proteomes" id="UP000094609">
    <property type="component" value="Chromosome"/>
</dbReference>
<dbReference type="PRINTS" id="PR00445">
    <property type="entry name" value="HUPFHYPC"/>
</dbReference>
<dbReference type="FunFam" id="2.30.30.140:FF:000022">
    <property type="entry name" value="Hydrogenase assembly chaperone HybG"/>
    <property type="match status" value="1"/>
</dbReference>
<keyword evidence="3" id="KW-1185">Reference proteome</keyword>
<dbReference type="InterPro" id="IPR001109">
    <property type="entry name" value="Hydrogenase_HupF/HypC"/>
</dbReference>
<dbReference type="AlphaFoldDB" id="A0A1D7TJL9"/>
<dbReference type="EMBL" id="CP017111">
    <property type="protein sequence ID" value="AOO65187.1"/>
    <property type="molecule type" value="Genomic_DNA"/>
</dbReference>
<dbReference type="STRING" id="1193502.SHALO_1411"/>
<organism evidence="2 3">
    <name type="scientific">Sulfurospirillum halorespirans DSM 13726</name>
    <dbReference type="NCBI Taxonomy" id="1193502"/>
    <lineage>
        <taxon>Bacteria</taxon>
        <taxon>Pseudomonadati</taxon>
        <taxon>Campylobacterota</taxon>
        <taxon>Epsilonproteobacteria</taxon>
        <taxon>Campylobacterales</taxon>
        <taxon>Sulfurospirillaceae</taxon>
        <taxon>Sulfurospirillum</taxon>
    </lineage>
</organism>
<comment type="similarity">
    <text evidence="1">Belongs to the HupF/HypC family.</text>
</comment>
<name>A0A1D7TJL9_9BACT</name>
<proteinExistence type="inferred from homology"/>
<gene>
    <name evidence="2" type="ORF">SHALO_1411</name>
</gene>
<evidence type="ECO:0000256" key="1">
    <source>
        <dbReference type="ARBA" id="ARBA00006018"/>
    </source>
</evidence>
<dbReference type="PANTHER" id="PTHR35177:SF2">
    <property type="entry name" value="HYDROGENASE MATURATION FACTOR HYBG"/>
    <property type="match status" value="1"/>
</dbReference>
<dbReference type="KEGG" id="shal:SHALO_1411"/>